<keyword evidence="3" id="KW-0804">Transcription</keyword>
<dbReference type="SMART" id="SM00345">
    <property type="entry name" value="HTH_GNTR"/>
    <property type="match status" value="1"/>
</dbReference>
<sequence length="248" mass="28052">MQQTGRASNGVIKAASAEEPRLRHDDAYLRIRRDIISCQLSPGQRFTEAELMDRYEIGKATCRNALLRLLQDGFVVSQPRRGYFVKPISVKDVDEVFDLRLELEPMAARLAVGRVDLDQLVRWEKACREDCVEMDIADQIKVFLDANKEFHMTIAAASDNRRLHSFMRSLLDEMSRLAALGFGFGGLKPGIKSDHESMLDAFRNGDGEEAARIARRHVDAFRGMTMDKILVALRDVSAELPITRQGRT</sequence>
<dbReference type="Gene3D" id="1.10.10.10">
    <property type="entry name" value="Winged helix-like DNA-binding domain superfamily/Winged helix DNA-binding domain"/>
    <property type="match status" value="1"/>
</dbReference>
<proteinExistence type="predicted"/>
<accession>A0AAE3KCD1</accession>
<dbReference type="InterPro" id="IPR011711">
    <property type="entry name" value="GntR_C"/>
</dbReference>
<reference evidence="5" key="1">
    <citation type="submission" date="2022-03" db="EMBL/GenBank/DDBJ databases">
        <title>Genomic Encyclopedia of Type Strains, Phase III (KMG-III): the genomes of soil and plant-associated and newly described type strains.</title>
        <authorList>
            <person name="Whitman W."/>
        </authorList>
    </citation>
    <scope>NUCLEOTIDE SEQUENCE</scope>
    <source>
        <strain evidence="5">ANL 6-2</strain>
    </source>
</reference>
<dbReference type="InterPro" id="IPR000524">
    <property type="entry name" value="Tscrpt_reg_HTH_GntR"/>
</dbReference>
<dbReference type="InterPro" id="IPR036390">
    <property type="entry name" value="WH_DNA-bd_sf"/>
</dbReference>
<keyword evidence="2 5" id="KW-0238">DNA-binding</keyword>
<feature type="domain" description="HTH gntR-type" evidence="4">
    <location>
        <begin position="21"/>
        <end position="88"/>
    </location>
</feature>
<protein>
    <submittedName>
        <fullName evidence="5">DNA-binding GntR family transcriptional regulator</fullName>
    </submittedName>
</protein>
<dbReference type="Proteomes" id="UP001205843">
    <property type="component" value="Unassembled WGS sequence"/>
</dbReference>
<keyword evidence="6" id="KW-1185">Reference proteome</keyword>
<name>A0AAE3KCD1_9GAMM</name>
<dbReference type="AlphaFoldDB" id="A0AAE3KCD1"/>
<evidence type="ECO:0000313" key="6">
    <source>
        <dbReference type="Proteomes" id="UP001205843"/>
    </source>
</evidence>
<evidence type="ECO:0000259" key="4">
    <source>
        <dbReference type="PROSITE" id="PS50949"/>
    </source>
</evidence>
<dbReference type="InterPro" id="IPR036388">
    <property type="entry name" value="WH-like_DNA-bd_sf"/>
</dbReference>
<dbReference type="PANTHER" id="PTHR43537">
    <property type="entry name" value="TRANSCRIPTIONAL REGULATOR, GNTR FAMILY"/>
    <property type="match status" value="1"/>
</dbReference>
<dbReference type="SMART" id="SM00895">
    <property type="entry name" value="FCD"/>
    <property type="match status" value="1"/>
</dbReference>
<dbReference type="CDD" id="cd07377">
    <property type="entry name" value="WHTH_GntR"/>
    <property type="match status" value="1"/>
</dbReference>
<organism evidence="5 6">
    <name type="scientific">Natronocella acetinitrilica</name>
    <dbReference type="NCBI Taxonomy" id="414046"/>
    <lineage>
        <taxon>Bacteria</taxon>
        <taxon>Pseudomonadati</taxon>
        <taxon>Pseudomonadota</taxon>
        <taxon>Gammaproteobacteria</taxon>
        <taxon>Chromatiales</taxon>
        <taxon>Ectothiorhodospiraceae</taxon>
        <taxon>Natronocella</taxon>
    </lineage>
</organism>
<dbReference type="PANTHER" id="PTHR43537:SF45">
    <property type="entry name" value="GNTR FAMILY REGULATORY PROTEIN"/>
    <property type="match status" value="1"/>
</dbReference>
<comment type="caution">
    <text evidence="5">The sequence shown here is derived from an EMBL/GenBank/DDBJ whole genome shotgun (WGS) entry which is preliminary data.</text>
</comment>
<evidence type="ECO:0000256" key="1">
    <source>
        <dbReference type="ARBA" id="ARBA00023015"/>
    </source>
</evidence>
<keyword evidence="1" id="KW-0805">Transcription regulation</keyword>
<dbReference type="InterPro" id="IPR008920">
    <property type="entry name" value="TF_FadR/GntR_C"/>
</dbReference>
<dbReference type="Pfam" id="PF07729">
    <property type="entry name" value="FCD"/>
    <property type="match status" value="1"/>
</dbReference>
<evidence type="ECO:0000256" key="2">
    <source>
        <dbReference type="ARBA" id="ARBA00023125"/>
    </source>
</evidence>
<dbReference type="GO" id="GO:0003700">
    <property type="term" value="F:DNA-binding transcription factor activity"/>
    <property type="evidence" value="ECO:0007669"/>
    <property type="project" value="InterPro"/>
</dbReference>
<dbReference type="SUPFAM" id="SSF48008">
    <property type="entry name" value="GntR ligand-binding domain-like"/>
    <property type="match status" value="1"/>
</dbReference>
<dbReference type="EMBL" id="JALJXV010000011">
    <property type="protein sequence ID" value="MCP1676730.1"/>
    <property type="molecule type" value="Genomic_DNA"/>
</dbReference>
<dbReference type="Gene3D" id="1.20.120.530">
    <property type="entry name" value="GntR ligand-binding domain-like"/>
    <property type="match status" value="1"/>
</dbReference>
<dbReference type="SUPFAM" id="SSF46785">
    <property type="entry name" value="Winged helix' DNA-binding domain"/>
    <property type="match status" value="1"/>
</dbReference>
<dbReference type="GO" id="GO:0003677">
    <property type="term" value="F:DNA binding"/>
    <property type="evidence" value="ECO:0007669"/>
    <property type="project" value="UniProtKB-KW"/>
</dbReference>
<evidence type="ECO:0000313" key="5">
    <source>
        <dbReference type="EMBL" id="MCP1676730.1"/>
    </source>
</evidence>
<dbReference type="RefSeq" id="WP_253483706.1">
    <property type="nucleotide sequence ID" value="NZ_JALJXV010000011.1"/>
</dbReference>
<dbReference type="Pfam" id="PF00392">
    <property type="entry name" value="GntR"/>
    <property type="match status" value="1"/>
</dbReference>
<gene>
    <name evidence="5" type="ORF">J2T57_003903</name>
</gene>
<evidence type="ECO:0000256" key="3">
    <source>
        <dbReference type="ARBA" id="ARBA00023163"/>
    </source>
</evidence>
<dbReference type="PROSITE" id="PS50949">
    <property type="entry name" value="HTH_GNTR"/>
    <property type="match status" value="1"/>
</dbReference>